<dbReference type="EMBL" id="JAPMXC010000012">
    <property type="protein sequence ID" value="MCY0389790.1"/>
    <property type="molecule type" value="Genomic_DNA"/>
</dbReference>
<dbReference type="Proteomes" id="UP001082899">
    <property type="component" value="Unassembled WGS sequence"/>
</dbReference>
<dbReference type="Gene3D" id="3.90.550.10">
    <property type="entry name" value="Spore Coat Polysaccharide Biosynthesis Protein SpsA, Chain A"/>
    <property type="match status" value="1"/>
</dbReference>
<proteinExistence type="predicted"/>
<keyword evidence="3" id="KW-1185">Reference proteome</keyword>
<sequence>MSAKVSTFPTFSVCICTRNRSEDLRRALLATQRSTYPIHQVVVSDDSTDAVTKEMIALEFPYIVFVEGPRRGLSANRNNIIREATGTHLLFIDDDAVLGENFFAIMAFHIQGLKINVDHVIVTGSEMTHGERVVAHRPTYLGFQAHTYRPGEKIVSTVINSAVFPAKLFEKIRFDENLIYGYEELDIAMHAVLQESYRIDWVIEAVNDHFPSQINRDYYVPFLEASRLYVTYKRYRWLEKNKSKANFFLMIAITQNVFHMLKTKRSFRGCLTATKLGLSYIRNHSAILNAKRTPTMTGIES</sequence>
<evidence type="ECO:0000313" key="2">
    <source>
        <dbReference type="EMBL" id="MCY0389790.1"/>
    </source>
</evidence>
<accession>A0ABT3ZU87</accession>
<dbReference type="InterPro" id="IPR029044">
    <property type="entry name" value="Nucleotide-diphossugar_trans"/>
</dbReference>
<evidence type="ECO:0000313" key="3">
    <source>
        <dbReference type="Proteomes" id="UP001082899"/>
    </source>
</evidence>
<dbReference type="PANTHER" id="PTHR22916">
    <property type="entry name" value="GLYCOSYLTRANSFERASE"/>
    <property type="match status" value="1"/>
</dbReference>
<comment type="caution">
    <text evidence="2">The sequence shown here is derived from an EMBL/GenBank/DDBJ whole genome shotgun (WGS) entry which is preliminary data.</text>
</comment>
<reference evidence="2" key="1">
    <citation type="submission" date="2022-11" db="EMBL/GenBank/DDBJ databases">
        <title>Robbsia betulipollinis sp. nov., isolated from pollen of birch (Betula pendula).</title>
        <authorList>
            <person name="Shi H."/>
            <person name="Ambika Manirajan B."/>
            <person name="Ratering S."/>
            <person name="Geissler-Plaum R."/>
            <person name="Schnell S."/>
        </authorList>
    </citation>
    <scope>NUCLEOTIDE SEQUENCE</scope>
    <source>
        <strain evidence="2">Bb-Pol-6</strain>
    </source>
</reference>
<feature type="domain" description="Glycosyltransferase 2-like" evidence="1">
    <location>
        <begin position="12"/>
        <end position="148"/>
    </location>
</feature>
<protein>
    <submittedName>
        <fullName evidence="2">Glycosyltransferase family 2 protein</fullName>
    </submittedName>
</protein>
<dbReference type="Pfam" id="PF00535">
    <property type="entry name" value="Glycos_transf_2"/>
    <property type="match status" value="1"/>
</dbReference>
<evidence type="ECO:0000259" key="1">
    <source>
        <dbReference type="Pfam" id="PF00535"/>
    </source>
</evidence>
<name>A0ABT3ZU87_9BURK</name>
<dbReference type="InterPro" id="IPR001173">
    <property type="entry name" value="Glyco_trans_2-like"/>
</dbReference>
<dbReference type="CDD" id="cd00761">
    <property type="entry name" value="Glyco_tranf_GTA_type"/>
    <property type="match status" value="1"/>
</dbReference>
<dbReference type="PANTHER" id="PTHR22916:SF3">
    <property type="entry name" value="UDP-GLCNAC:BETAGAL BETA-1,3-N-ACETYLGLUCOSAMINYLTRANSFERASE-LIKE PROTEIN 1"/>
    <property type="match status" value="1"/>
</dbReference>
<dbReference type="RefSeq" id="WP_267849720.1">
    <property type="nucleotide sequence ID" value="NZ_JAPMXC010000012.1"/>
</dbReference>
<dbReference type="SUPFAM" id="SSF53448">
    <property type="entry name" value="Nucleotide-diphospho-sugar transferases"/>
    <property type="match status" value="1"/>
</dbReference>
<gene>
    <name evidence="2" type="ORF">OVY01_21855</name>
</gene>
<organism evidence="2 3">
    <name type="scientific">Robbsia betulipollinis</name>
    <dbReference type="NCBI Taxonomy" id="2981849"/>
    <lineage>
        <taxon>Bacteria</taxon>
        <taxon>Pseudomonadati</taxon>
        <taxon>Pseudomonadota</taxon>
        <taxon>Betaproteobacteria</taxon>
        <taxon>Burkholderiales</taxon>
        <taxon>Burkholderiaceae</taxon>
        <taxon>Robbsia</taxon>
    </lineage>
</organism>